<evidence type="ECO:0000313" key="1">
    <source>
        <dbReference type="EMBL" id="GAA1675875.1"/>
    </source>
</evidence>
<reference evidence="1 2" key="1">
    <citation type="journal article" date="2019" name="Int. J. Syst. Evol. Microbiol.">
        <title>The Global Catalogue of Microorganisms (GCM) 10K type strain sequencing project: providing services to taxonomists for standard genome sequencing and annotation.</title>
        <authorList>
            <consortium name="The Broad Institute Genomics Platform"/>
            <consortium name="The Broad Institute Genome Sequencing Center for Infectious Disease"/>
            <person name="Wu L."/>
            <person name="Ma J."/>
        </authorList>
    </citation>
    <scope>NUCLEOTIDE SEQUENCE [LARGE SCALE GENOMIC DNA]</scope>
    <source>
        <strain evidence="1 2">JCM 14718</strain>
    </source>
</reference>
<name>A0ABN2GS35_9ACTN</name>
<dbReference type="PANTHER" id="PTHR37574:SF1">
    <property type="entry name" value="LIPASE B"/>
    <property type="match status" value="1"/>
</dbReference>
<keyword evidence="2" id="KW-1185">Reference proteome</keyword>
<proteinExistence type="predicted"/>
<dbReference type="InterPro" id="IPR002918">
    <property type="entry name" value="Lipase_EstA/Esterase_EstB"/>
</dbReference>
<dbReference type="PANTHER" id="PTHR37574">
    <property type="entry name" value="LIPASE B"/>
    <property type="match status" value="1"/>
</dbReference>
<comment type="caution">
    <text evidence="1">The sequence shown here is derived from an EMBL/GenBank/DDBJ whole genome shotgun (WGS) entry which is preliminary data.</text>
</comment>
<evidence type="ECO:0000313" key="2">
    <source>
        <dbReference type="Proteomes" id="UP001500618"/>
    </source>
</evidence>
<sequence>MLAVVVMAVAGYLYWPVPDQPEMKTKFIAAPQDQLGPVLIVPGFGGDVSVLTRLADRIRDTGRTVQVLSLPDNGRGDLRVQAQLVAAAASKLRGKAPSIDVIGYSAGGVAARLWLKDYGGAAVTRRVVTIGSPNHGTQLAGLAFAVAADSCPTACQQLADHSRLITALNSPTETPPGPLWTTMWTKVDDTVVPASSGQLRGAVNTELQSVCADDTVRHTQLPNDPLVIGIVLGSIALDPPIKPTAPDCNHLREAAAFDS</sequence>
<dbReference type="Proteomes" id="UP001500618">
    <property type="component" value="Unassembled WGS sequence"/>
</dbReference>
<dbReference type="EMBL" id="BAAANY010000009">
    <property type="protein sequence ID" value="GAA1675875.1"/>
    <property type="molecule type" value="Genomic_DNA"/>
</dbReference>
<accession>A0ABN2GS35</accession>
<dbReference type="Gene3D" id="3.40.50.1820">
    <property type="entry name" value="alpha/beta hydrolase"/>
    <property type="match status" value="1"/>
</dbReference>
<organism evidence="1 2">
    <name type="scientific">Fodinicola feengrottensis</name>
    <dbReference type="NCBI Taxonomy" id="435914"/>
    <lineage>
        <taxon>Bacteria</taxon>
        <taxon>Bacillati</taxon>
        <taxon>Actinomycetota</taxon>
        <taxon>Actinomycetes</taxon>
        <taxon>Mycobacteriales</taxon>
        <taxon>Fodinicola</taxon>
    </lineage>
</organism>
<dbReference type="SUPFAM" id="SSF53474">
    <property type="entry name" value="alpha/beta-Hydrolases"/>
    <property type="match status" value="1"/>
</dbReference>
<dbReference type="InterPro" id="IPR029058">
    <property type="entry name" value="AB_hydrolase_fold"/>
</dbReference>
<protein>
    <submittedName>
        <fullName evidence="1">Lipase</fullName>
    </submittedName>
</protein>
<dbReference type="Pfam" id="PF01674">
    <property type="entry name" value="Lipase_2"/>
    <property type="match status" value="1"/>
</dbReference>
<dbReference type="InterPro" id="IPR053228">
    <property type="entry name" value="Stereospecific_Lipase"/>
</dbReference>
<gene>
    <name evidence="1" type="ORF">GCM10009765_26480</name>
</gene>